<reference evidence="1" key="1">
    <citation type="submission" date="2020-04" db="EMBL/GenBank/DDBJ databases">
        <authorList>
            <person name="Chiriac C."/>
            <person name="Salcher M."/>
            <person name="Ghai R."/>
            <person name="Kavagutti S V."/>
        </authorList>
    </citation>
    <scope>NUCLEOTIDE SEQUENCE</scope>
</reference>
<protein>
    <recommendedName>
        <fullName evidence="2">Tail tubular protein B</fullName>
    </recommendedName>
</protein>
<evidence type="ECO:0000313" key="1">
    <source>
        <dbReference type="EMBL" id="CAB4139523.1"/>
    </source>
</evidence>
<organism evidence="1">
    <name type="scientific">uncultured Caudovirales phage</name>
    <dbReference type="NCBI Taxonomy" id="2100421"/>
    <lineage>
        <taxon>Viruses</taxon>
        <taxon>Duplodnaviria</taxon>
        <taxon>Heunggongvirae</taxon>
        <taxon>Uroviricota</taxon>
        <taxon>Caudoviricetes</taxon>
        <taxon>Peduoviridae</taxon>
        <taxon>Maltschvirus</taxon>
        <taxon>Maltschvirus maltsch</taxon>
    </lineage>
</organism>
<dbReference type="Pfam" id="PF25675">
    <property type="entry name" value="Phage_nozzle"/>
    <property type="match status" value="1"/>
</dbReference>
<dbReference type="EMBL" id="LR796356">
    <property type="protein sequence ID" value="CAB4139523.1"/>
    <property type="molecule type" value="Genomic_DNA"/>
</dbReference>
<dbReference type="InterPro" id="IPR058003">
    <property type="entry name" value="Phage_gp12"/>
</dbReference>
<accession>A0A6J5M1X4</accession>
<name>A0A6J5M1X4_9CAUD</name>
<evidence type="ECO:0008006" key="2">
    <source>
        <dbReference type="Google" id="ProtNLM"/>
    </source>
</evidence>
<sequence>MSLISGNIPNLINGISQQPYPVRLASQGEILINGLPSPVDGLSKRPPTQHIARIMGAHSPDALVHTIDRDPTERYAVVITSGDLKVFRLDGTEVSVSFPHGKAYLASSTPSTTHKILTVADFSFVLNKTVTAGKTTTTAPTRPFEALVWIRQGAYNASYSITLNGVTTTVSTPDGTLPAHANQIKTEQIAATLTTQLAALFPTAGFFFGSAGSSILISRPSVDFTVTTQDSSGDTLMRAVKGSVQRFTDLPARAFGGFRAQIRGDNSNAYTGHFVEYEEGSGTISNGGIWKESLKGGEEIQLDQATLPHVLVREVDGTFTFRRQDWATRKVGDLISNPFPSFVGRKINDVFFYRNRLGFLADENVIMSRADSFFDFFRETAIQVLDTDMIDTPVSHTKVSVLHHAVAFNEQLLLLSDTTQFVLRGTDALTPRTVRIDKTTDFNCSTTTRPVAMGRNVYFAHDRGNNTVVQEYYVDDDTGANDADDVTAHVANYIPSGAVKLAGAPGLNLLLVVSKEDRSKLFFYRLYAVGQDKLQSAWGEWQLGTVLNVDFVGSDAILAISRADGLYLERMSLASGLVDPGLPVTLLLDRKVTKARLAGLTYNAGTNQSTFTLPYPPQAGEELMIVAGTGHAGYRPGQIIPHTRSGTAVTVSMEMTGDMFLGIRYTLRYRFSPFLVRQPAPQGGQVAITNGRLQIKRLTVQISRTGYFRLEFTPFGRATYTIPFTGRVVGSVASTIGNIALETGTVGFGVNGQNTGIQIDLVNDSFLPSTFLGCDWEGELVLRSRRM</sequence>
<gene>
    <name evidence="1" type="ORF">UFOVP347_33</name>
</gene>
<proteinExistence type="predicted"/>